<protein>
    <submittedName>
        <fullName evidence="1">Uncharacterized protein</fullName>
    </submittedName>
</protein>
<dbReference type="KEGG" id="fya:KMW28_05405"/>
<evidence type="ECO:0000313" key="1">
    <source>
        <dbReference type="EMBL" id="QWG03018.1"/>
    </source>
</evidence>
<gene>
    <name evidence="1" type="ORF">KMW28_05405</name>
</gene>
<name>A0AAX1NAI5_9BACT</name>
<dbReference type="Proteomes" id="UP000678679">
    <property type="component" value="Chromosome 1"/>
</dbReference>
<dbReference type="InterPro" id="IPR011652">
    <property type="entry name" value="MORN_2"/>
</dbReference>
<dbReference type="Gene3D" id="2.20.110.10">
    <property type="entry name" value="Histone H3 K4-specific methyltransferase SET7/9 N-terminal domain"/>
    <property type="match status" value="3"/>
</dbReference>
<dbReference type="AlphaFoldDB" id="A0AAX1NAI5"/>
<dbReference type="PANTHER" id="PTHR46820">
    <property type="entry name" value="HISTONE-LYSINE N-METHYLTRANSFERASE SETD7"/>
    <property type="match status" value="1"/>
</dbReference>
<organism evidence="1 2">
    <name type="scientific">Flammeovirga yaeyamensis</name>
    <dbReference type="NCBI Taxonomy" id="367791"/>
    <lineage>
        <taxon>Bacteria</taxon>
        <taxon>Pseudomonadati</taxon>
        <taxon>Bacteroidota</taxon>
        <taxon>Cytophagia</taxon>
        <taxon>Cytophagales</taxon>
        <taxon>Flammeovirgaceae</taxon>
        <taxon>Flammeovirga</taxon>
    </lineage>
</organism>
<keyword evidence="2" id="KW-1185">Reference proteome</keyword>
<sequence length="523" mass="61053">MKYLKYKKNFIYIFCLIFVIAFGVNGQSKERTLIKTYYDDWAGIVAEEFYVLDGDSNRIDGEYKRYFPGSDNLIVKSNYKDGELNGDFYEFFENGRVHFKAKYKNGLKQGEYVSFYVEGAKKTVAHFKQDKMVGTMKKFFPNGTVQIEHNISKNYWKEYYPSGKLMNESEMLGEVRNGVTKVYDQEGNLKQKGTYKEGKIDGKYYTYFPKSTTVQKESDFVDGKLEGESKEFYTSGVLKQVIPFENNIEHGLRLEYYESGQLMSENRIVKGRTTGNYKNYYEDGQLKSEMITALGKEQKGVFREFSEKGILLKEGHMQQGKMHGITKGFYDDGALKQVFNYQKGIKKGVQKQYYTDGETLKVEEVFAKNATENTVKEYFENGKVKEEGKMIKKLKTGSWKTYYANGKLKTMKSFTGGFEEGESLIYNKEGVLMTKERYRKGRLVGIHLEYYDDGRTVLMEVPYDKGYIYGEVKKFYRNGQIREIGKQYKDKKLDTWKYFDENGILEKEEIYNKGTLLEVKYPN</sequence>
<dbReference type="Gene3D" id="3.90.930.1">
    <property type="match status" value="2"/>
</dbReference>
<dbReference type="RefSeq" id="WP_169664475.1">
    <property type="nucleotide sequence ID" value="NZ_CP076132.1"/>
</dbReference>
<accession>A0AAX1NAI5</accession>
<dbReference type="GO" id="GO:0003682">
    <property type="term" value="F:chromatin binding"/>
    <property type="evidence" value="ECO:0007669"/>
    <property type="project" value="TreeGrafter"/>
</dbReference>
<dbReference type="GO" id="GO:0005694">
    <property type="term" value="C:chromosome"/>
    <property type="evidence" value="ECO:0007669"/>
    <property type="project" value="TreeGrafter"/>
</dbReference>
<dbReference type="Pfam" id="PF07661">
    <property type="entry name" value="MORN_2"/>
    <property type="match status" value="12"/>
</dbReference>
<dbReference type="EMBL" id="CP076132">
    <property type="protein sequence ID" value="QWG03018.1"/>
    <property type="molecule type" value="Genomic_DNA"/>
</dbReference>
<dbReference type="SUPFAM" id="SSF82185">
    <property type="entry name" value="Histone H3 K4-specific methyltransferase SET7/9 N-terminal domain"/>
    <property type="match status" value="4"/>
</dbReference>
<dbReference type="PANTHER" id="PTHR46820:SF1">
    <property type="entry name" value="HISTONE-LYSINE N-METHYLTRANSFERASE SETD7"/>
    <property type="match status" value="1"/>
</dbReference>
<dbReference type="GO" id="GO:0070828">
    <property type="term" value="P:heterochromatin organization"/>
    <property type="evidence" value="ECO:0007669"/>
    <property type="project" value="TreeGrafter"/>
</dbReference>
<evidence type="ECO:0000313" key="2">
    <source>
        <dbReference type="Proteomes" id="UP000678679"/>
    </source>
</evidence>
<proteinExistence type="predicted"/>
<reference evidence="1 2" key="1">
    <citation type="submission" date="2021-05" db="EMBL/GenBank/DDBJ databases">
        <title>Comparative genomic studies on the polysaccharide-degrading batcterial strains of the Flammeovirga genus.</title>
        <authorList>
            <person name="Zewei F."/>
            <person name="Zheng Z."/>
            <person name="Yu L."/>
            <person name="Ruyue G."/>
            <person name="Yanhong M."/>
            <person name="Yuanyuan C."/>
            <person name="Jingyan G."/>
            <person name="Wenjun H."/>
        </authorList>
    </citation>
    <scope>NUCLEOTIDE SEQUENCE [LARGE SCALE GENOMIC DNA]</scope>
    <source>
        <strain evidence="1 2">NBRC:100898</strain>
    </source>
</reference>